<evidence type="ECO:0000256" key="1">
    <source>
        <dbReference type="ARBA" id="ARBA00004123"/>
    </source>
</evidence>
<sequence length="739" mass="84373">MQPLRDQGRFKVGVDRKRRDQKPRVLLSCTSCREKKLKCNRRDPCDNCQKKGQEKDCSYSATKKVSQQSHGTHSDCEARIRNLETRLLQLESAFQNQQSSQRCIATDGPYKTSQTTEEHVGELSLAEIYEPEVMLSESAGSRSFNQNHWRAIMKHATCNIDTNEDVTSRYEPIQTPMLLRGTLGATDMESLLRALPPRDVADELTLRYLDSGESSLSAFLTFDLLCGRHALYDGYWYNNFWDNQFDVSRAWLALLYGILLLGVWIEHSMNPETAEEEPPEIFNYYKKHCCTALISSNYTTPGRYKVEAATLYLGVEYLSSDGLKTSVSILVSMVSRLAIMMGYHRDPQLYPQLSTFEGEMRRRLWLILSMIDYFVAWQSGLPTVIPKGIADTAPPRILFDEDFDANTENLPPSTLDHETSTNISYVIAQERLIMTANTITQSSEAYPSPQRTISFEQQLEAAWSQVPAYLKQGSLHAIDADTMIRILTLEMTYQRARCILHRPYLVNSRGDPAYKLFRVECVHAAQRILHCQIELFQGILSQPQCRHKVWFGISRSICDCLTAAMVISLEILSRFKRNELIDHGSSDELIQTVKASRLSWEQCPRPSMETMKAASILGNMLRLIDINDKRFERHITGPSIPASENMGNLLRHDVDRDHDLSHESTTYNSNQPVQQPVQSHETFTNISAFDMIDFVRPPPPKRPKSSTTSNVILKTLWDQEMQNLSHISTENEEFGGLYS</sequence>
<protein>
    <recommendedName>
        <fullName evidence="8">Zn(2)-C6 fungal-type domain-containing protein</fullName>
    </recommendedName>
</protein>
<keyword evidence="4" id="KW-0238">DNA-binding</keyword>
<reference evidence="9" key="2">
    <citation type="journal article" date="2023" name="IMA Fungus">
        <title>Comparative genomic study of the Penicillium genus elucidates a diverse pangenome and 15 lateral gene transfer events.</title>
        <authorList>
            <person name="Petersen C."/>
            <person name="Sorensen T."/>
            <person name="Nielsen M.R."/>
            <person name="Sondergaard T.E."/>
            <person name="Sorensen J.L."/>
            <person name="Fitzpatrick D.A."/>
            <person name="Frisvad J.C."/>
            <person name="Nielsen K.L."/>
        </authorList>
    </citation>
    <scope>NUCLEOTIDE SEQUENCE</scope>
    <source>
        <strain evidence="9">IBT 30069</strain>
    </source>
</reference>
<dbReference type="SUPFAM" id="SSF57701">
    <property type="entry name" value="Zn2/Cys6 DNA-binding domain"/>
    <property type="match status" value="1"/>
</dbReference>
<organism evidence="9 10">
    <name type="scientific">Penicillium angulare</name>
    <dbReference type="NCBI Taxonomy" id="116970"/>
    <lineage>
        <taxon>Eukaryota</taxon>
        <taxon>Fungi</taxon>
        <taxon>Dikarya</taxon>
        <taxon>Ascomycota</taxon>
        <taxon>Pezizomycotina</taxon>
        <taxon>Eurotiomycetes</taxon>
        <taxon>Eurotiomycetidae</taxon>
        <taxon>Eurotiales</taxon>
        <taxon>Aspergillaceae</taxon>
        <taxon>Penicillium</taxon>
    </lineage>
</organism>
<evidence type="ECO:0000256" key="3">
    <source>
        <dbReference type="ARBA" id="ARBA00023015"/>
    </source>
</evidence>
<dbReference type="PROSITE" id="PS00463">
    <property type="entry name" value="ZN2_CY6_FUNGAL_1"/>
    <property type="match status" value="1"/>
</dbReference>
<gene>
    <name evidence="9" type="ORF">N7456_010806</name>
</gene>
<dbReference type="SMART" id="SM00906">
    <property type="entry name" value="Fungal_trans"/>
    <property type="match status" value="1"/>
</dbReference>
<evidence type="ECO:0000256" key="2">
    <source>
        <dbReference type="ARBA" id="ARBA00022723"/>
    </source>
</evidence>
<proteinExistence type="predicted"/>
<dbReference type="InterPro" id="IPR050613">
    <property type="entry name" value="Sec_Metabolite_Reg"/>
</dbReference>
<evidence type="ECO:0000313" key="10">
    <source>
        <dbReference type="Proteomes" id="UP001149165"/>
    </source>
</evidence>
<dbReference type="InterPro" id="IPR001138">
    <property type="entry name" value="Zn2Cys6_DnaBD"/>
</dbReference>
<dbReference type="PANTHER" id="PTHR31001:SF49">
    <property type="entry name" value="ZN(II)2CYS6 TRANSCRIPTION FACTOR (EUROFUNG)"/>
    <property type="match status" value="1"/>
</dbReference>
<dbReference type="Gene3D" id="4.10.240.10">
    <property type="entry name" value="Zn(2)-C6 fungal-type DNA-binding domain"/>
    <property type="match status" value="1"/>
</dbReference>
<keyword evidence="2" id="KW-0479">Metal-binding</keyword>
<evidence type="ECO:0000256" key="6">
    <source>
        <dbReference type="ARBA" id="ARBA00023242"/>
    </source>
</evidence>
<reference evidence="9" key="1">
    <citation type="submission" date="2022-11" db="EMBL/GenBank/DDBJ databases">
        <authorList>
            <person name="Petersen C."/>
        </authorList>
    </citation>
    <scope>NUCLEOTIDE SEQUENCE</scope>
    <source>
        <strain evidence="9">IBT 30069</strain>
    </source>
</reference>
<dbReference type="CDD" id="cd12148">
    <property type="entry name" value="fungal_TF_MHR"/>
    <property type="match status" value="1"/>
</dbReference>
<dbReference type="EMBL" id="JAPQKH010000007">
    <property type="protein sequence ID" value="KAJ5087190.1"/>
    <property type="molecule type" value="Genomic_DNA"/>
</dbReference>
<dbReference type="GO" id="GO:0006351">
    <property type="term" value="P:DNA-templated transcription"/>
    <property type="evidence" value="ECO:0007669"/>
    <property type="project" value="InterPro"/>
</dbReference>
<evidence type="ECO:0000313" key="9">
    <source>
        <dbReference type="EMBL" id="KAJ5087190.1"/>
    </source>
</evidence>
<dbReference type="InterPro" id="IPR007219">
    <property type="entry name" value="XnlR_reg_dom"/>
</dbReference>
<keyword evidence="10" id="KW-1185">Reference proteome</keyword>
<dbReference type="InterPro" id="IPR036864">
    <property type="entry name" value="Zn2-C6_fun-type_DNA-bd_sf"/>
</dbReference>
<dbReference type="Pfam" id="PF00172">
    <property type="entry name" value="Zn_clus"/>
    <property type="match status" value="1"/>
</dbReference>
<dbReference type="PANTHER" id="PTHR31001">
    <property type="entry name" value="UNCHARACTERIZED TRANSCRIPTIONAL REGULATORY PROTEIN"/>
    <property type="match status" value="1"/>
</dbReference>
<feature type="coiled-coil region" evidence="7">
    <location>
        <begin position="73"/>
        <end position="100"/>
    </location>
</feature>
<evidence type="ECO:0000256" key="4">
    <source>
        <dbReference type="ARBA" id="ARBA00023125"/>
    </source>
</evidence>
<dbReference type="GO" id="GO:0005634">
    <property type="term" value="C:nucleus"/>
    <property type="evidence" value="ECO:0007669"/>
    <property type="project" value="UniProtKB-SubCell"/>
</dbReference>
<dbReference type="AlphaFoldDB" id="A0A9W9ESN5"/>
<keyword evidence="3" id="KW-0805">Transcription regulation</keyword>
<dbReference type="Proteomes" id="UP001149165">
    <property type="component" value="Unassembled WGS sequence"/>
</dbReference>
<dbReference type="Pfam" id="PF04082">
    <property type="entry name" value="Fungal_trans"/>
    <property type="match status" value="1"/>
</dbReference>
<comment type="caution">
    <text evidence="9">The sequence shown here is derived from an EMBL/GenBank/DDBJ whole genome shotgun (WGS) entry which is preliminary data.</text>
</comment>
<evidence type="ECO:0000259" key="8">
    <source>
        <dbReference type="PROSITE" id="PS50048"/>
    </source>
</evidence>
<dbReference type="OrthoDB" id="4934715at2759"/>
<dbReference type="PROSITE" id="PS50048">
    <property type="entry name" value="ZN2_CY6_FUNGAL_2"/>
    <property type="match status" value="1"/>
</dbReference>
<dbReference type="GO" id="GO:0008270">
    <property type="term" value="F:zinc ion binding"/>
    <property type="evidence" value="ECO:0007669"/>
    <property type="project" value="InterPro"/>
</dbReference>
<keyword evidence="7" id="KW-0175">Coiled coil</keyword>
<evidence type="ECO:0000256" key="7">
    <source>
        <dbReference type="SAM" id="Coils"/>
    </source>
</evidence>
<dbReference type="GO" id="GO:0000981">
    <property type="term" value="F:DNA-binding transcription factor activity, RNA polymerase II-specific"/>
    <property type="evidence" value="ECO:0007669"/>
    <property type="project" value="InterPro"/>
</dbReference>
<name>A0A9W9ESN5_9EURO</name>
<evidence type="ECO:0000256" key="5">
    <source>
        <dbReference type="ARBA" id="ARBA00023163"/>
    </source>
</evidence>
<dbReference type="SMART" id="SM00066">
    <property type="entry name" value="GAL4"/>
    <property type="match status" value="1"/>
</dbReference>
<keyword evidence="5" id="KW-0804">Transcription</keyword>
<keyword evidence="6" id="KW-0539">Nucleus</keyword>
<accession>A0A9W9ESN5</accession>
<comment type="subcellular location">
    <subcellularLocation>
        <location evidence="1">Nucleus</location>
    </subcellularLocation>
</comment>
<dbReference type="GO" id="GO:0003677">
    <property type="term" value="F:DNA binding"/>
    <property type="evidence" value="ECO:0007669"/>
    <property type="project" value="UniProtKB-KW"/>
</dbReference>
<feature type="domain" description="Zn(2)-C6 fungal-type" evidence="8">
    <location>
        <begin position="28"/>
        <end position="59"/>
    </location>
</feature>
<dbReference type="CDD" id="cd00067">
    <property type="entry name" value="GAL4"/>
    <property type="match status" value="1"/>
</dbReference>